<dbReference type="InterPro" id="IPR006553">
    <property type="entry name" value="Leu-rich_rpt_Cys-con_subtyp"/>
</dbReference>
<dbReference type="Proteomes" id="UP000515154">
    <property type="component" value="Linkage group LG24"/>
</dbReference>
<protein>
    <submittedName>
        <fullName evidence="3">Protein AMN1 homolog</fullName>
    </submittedName>
</protein>
<dbReference type="SUPFAM" id="SSF52047">
    <property type="entry name" value="RNI-like"/>
    <property type="match status" value="1"/>
</dbReference>
<evidence type="ECO:0000313" key="3">
    <source>
        <dbReference type="RefSeq" id="XP_029650600.1"/>
    </source>
</evidence>
<dbReference type="SMART" id="SM00367">
    <property type="entry name" value="LRR_CC"/>
    <property type="match status" value="5"/>
</dbReference>
<dbReference type="InterPro" id="IPR057207">
    <property type="entry name" value="FBXL15_LRR"/>
</dbReference>
<dbReference type="RefSeq" id="XP_029650600.1">
    <property type="nucleotide sequence ID" value="XM_029794740.2"/>
</dbReference>
<dbReference type="KEGG" id="osn:115223976"/>
<dbReference type="GO" id="GO:0019005">
    <property type="term" value="C:SCF ubiquitin ligase complex"/>
    <property type="evidence" value="ECO:0007669"/>
    <property type="project" value="TreeGrafter"/>
</dbReference>
<evidence type="ECO:0000313" key="2">
    <source>
        <dbReference type="Proteomes" id="UP000515154"/>
    </source>
</evidence>
<organism evidence="2 3">
    <name type="scientific">Octopus sinensis</name>
    <name type="common">East Asian common octopus</name>
    <dbReference type="NCBI Taxonomy" id="2607531"/>
    <lineage>
        <taxon>Eukaryota</taxon>
        <taxon>Metazoa</taxon>
        <taxon>Spiralia</taxon>
        <taxon>Lophotrochozoa</taxon>
        <taxon>Mollusca</taxon>
        <taxon>Cephalopoda</taxon>
        <taxon>Coleoidea</taxon>
        <taxon>Octopodiformes</taxon>
        <taxon>Octopoda</taxon>
        <taxon>Incirrata</taxon>
        <taxon>Octopodidae</taxon>
        <taxon>Octopus</taxon>
    </lineage>
</organism>
<reference evidence="3" key="1">
    <citation type="submission" date="2025-08" db="UniProtKB">
        <authorList>
            <consortium name="RefSeq"/>
        </authorList>
    </citation>
    <scope>IDENTIFICATION</scope>
</reference>
<gene>
    <name evidence="3" type="primary">LOC115223976</name>
</gene>
<name>A0A6P7TKL1_9MOLL</name>
<dbReference type="PANTHER" id="PTHR13318:SF95">
    <property type="entry name" value="F-BOX PROTEIN YLR352W"/>
    <property type="match status" value="1"/>
</dbReference>
<dbReference type="GO" id="GO:0031146">
    <property type="term" value="P:SCF-dependent proteasomal ubiquitin-dependent protein catabolic process"/>
    <property type="evidence" value="ECO:0007669"/>
    <property type="project" value="TreeGrafter"/>
</dbReference>
<dbReference type="InterPro" id="IPR032675">
    <property type="entry name" value="LRR_dom_sf"/>
</dbReference>
<dbReference type="Gene3D" id="3.80.10.10">
    <property type="entry name" value="Ribonuclease Inhibitor"/>
    <property type="match status" value="2"/>
</dbReference>
<keyword evidence="2" id="KW-1185">Reference proteome</keyword>
<proteinExistence type="predicted"/>
<dbReference type="AlphaFoldDB" id="A0A6P7TKL1"/>
<evidence type="ECO:0000259" key="1">
    <source>
        <dbReference type="Pfam" id="PF25372"/>
    </source>
</evidence>
<dbReference type="PANTHER" id="PTHR13318">
    <property type="entry name" value="PARTNER OF PAIRED, ISOFORM B-RELATED"/>
    <property type="match status" value="1"/>
</dbReference>
<feature type="domain" description="F-box/LRR-repeat protein 15-like leucin rich repeat" evidence="1">
    <location>
        <begin position="114"/>
        <end position="242"/>
    </location>
</feature>
<sequence>MACSSSRRYRAVPSSLLSRSMQIFLTNLENDGKSLQLLPVDLREKCLNYMSLRGLLSDQNLKNVIHNNLKKLDLSASSVTEAGLVNLNQCSKLQNLNLSSYHQEIRFSSPCLINSIKHCLSIQVLNLSRCHNVDDATVVALSRSCRNIHCLNLSQCSKVTDVAMQALGENCHYLRSIDFSRNSITDAGIASLVAGCCHNTLEEMVLRNIEKISNKSVELVLKFCPKLTIVNFSGCPNIQDVNYSRYSNNTLKQIGWTIPI</sequence>
<dbReference type="Pfam" id="PF25372">
    <property type="entry name" value="DUF7885"/>
    <property type="match status" value="1"/>
</dbReference>
<accession>A0A6P7TKL1</accession>